<dbReference type="PANTHER" id="PTHR13847:SF287">
    <property type="entry name" value="FAD-DEPENDENT OXIDOREDUCTASE DOMAIN-CONTAINING PROTEIN 1"/>
    <property type="match status" value="1"/>
</dbReference>
<feature type="domain" description="FAD dependent oxidoreductase" evidence="2">
    <location>
        <begin position="6"/>
        <end position="362"/>
    </location>
</feature>
<dbReference type="Pfam" id="PF01266">
    <property type="entry name" value="DAO"/>
    <property type="match status" value="1"/>
</dbReference>
<accession>A0AA97AKY8</accession>
<dbReference type="PANTHER" id="PTHR13847">
    <property type="entry name" value="SARCOSINE DEHYDROGENASE-RELATED"/>
    <property type="match status" value="1"/>
</dbReference>
<dbReference type="Gene3D" id="3.30.9.10">
    <property type="entry name" value="D-Amino Acid Oxidase, subunit A, domain 2"/>
    <property type="match status" value="1"/>
</dbReference>
<organism evidence="3">
    <name type="scientific">Leptolyngbya sp. NK1-12</name>
    <dbReference type="NCBI Taxonomy" id="2547451"/>
    <lineage>
        <taxon>Bacteria</taxon>
        <taxon>Bacillati</taxon>
        <taxon>Cyanobacteriota</taxon>
        <taxon>Cyanophyceae</taxon>
        <taxon>Leptolyngbyales</taxon>
        <taxon>Leptolyngbyaceae</taxon>
        <taxon>Leptolyngbya group</taxon>
        <taxon>Leptolyngbya</taxon>
    </lineage>
</organism>
<dbReference type="InterPro" id="IPR006076">
    <property type="entry name" value="FAD-dep_OxRdtase"/>
</dbReference>
<reference evidence="3" key="1">
    <citation type="submission" date="2020-05" db="EMBL/GenBank/DDBJ databases">
        <authorList>
            <person name="Zhu T."/>
            <person name="Keshari N."/>
            <person name="Lu X."/>
        </authorList>
    </citation>
    <scope>NUCLEOTIDE SEQUENCE</scope>
    <source>
        <strain evidence="3">NK1-12</strain>
    </source>
</reference>
<dbReference type="InterPro" id="IPR036188">
    <property type="entry name" value="FAD/NAD-bd_sf"/>
</dbReference>
<dbReference type="GO" id="GO:0016491">
    <property type="term" value="F:oxidoreductase activity"/>
    <property type="evidence" value="ECO:0007669"/>
    <property type="project" value="UniProtKB-KW"/>
</dbReference>
<dbReference type="SUPFAM" id="SSF51905">
    <property type="entry name" value="FAD/NAD(P)-binding domain"/>
    <property type="match status" value="1"/>
</dbReference>
<proteinExistence type="predicted"/>
<dbReference type="EMBL" id="CP053586">
    <property type="protein sequence ID" value="WNZ24077.1"/>
    <property type="molecule type" value="Genomic_DNA"/>
</dbReference>
<protein>
    <submittedName>
        <fullName evidence="3">FAD-binding oxidoreductase</fullName>
    </submittedName>
</protein>
<name>A0AA97AKY8_9CYAN</name>
<keyword evidence="1" id="KW-0560">Oxidoreductase</keyword>
<sequence>MTETADIVVVGGGCIGASIALHLAEKGVGKVILLEQKELAHGASGKGIGIIRTHYTHPVLAKLAQQSQQLFHQFAERFGGYDAGFNPCGYFVLVGEADVATLTQVVQMHQQMGIEVQLTDAQQVKAVCGELLDLSDVAAVAYEPNSGYGSPPKTTVALAKRAMDLGAEVRTQTPVLEIKLDVEGRVEAVVTPNGEIKTRTVVDCVGPWARQFAEHLGLEFPVTPIVEHVVVVERPTERAAFHPVISDLINLCYLRSDGEQAYTRIGNSDPKYHAQFALQKADEFHGQLFPHICEELHRKLIRRCPGLATVPVVETYSGIWGVTPDYQPIIDRLNYAPGLYCAVGFSGHGYKLSPIIGDLVSRLILGRVNDQVEMLNLFRYSRFQENDWIKSPFSYAQAQGLR</sequence>
<dbReference type="GO" id="GO:0005737">
    <property type="term" value="C:cytoplasm"/>
    <property type="evidence" value="ECO:0007669"/>
    <property type="project" value="TreeGrafter"/>
</dbReference>
<evidence type="ECO:0000259" key="2">
    <source>
        <dbReference type="Pfam" id="PF01266"/>
    </source>
</evidence>
<evidence type="ECO:0000313" key="3">
    <source>
        <dbReference type="EMBL" id="WNZ24077.1"/>
    </source>
</evidence>
<dbReference type="RefSeq" id="WP_316429673.1">
    <property type="nucleotide sequence ID" value="NZ_CP053586.1"/>
</dbReference>
<dbReference type="AlphaFoldDB" id="A0AA97AKY8"/>
<dbReference type="Gene3D" id="3.50.50.60">
    <property type="entry name" value="FAD/NAD(P)-binding domain"/>
    <property type="match status" value="1"/>
</dbReference>
<evidence type="ECO:0000256" key="1">
    <source>
        <dbReference type="ARBA" id="ARBA00023002"/>
    </source>
</evidence>
<gene>
    <name evidence="3" type="ORF">HJG54_15220</name>
</gene>